<dbReference type="EMBL" id="JAAXZR010000017">
    <property type="protein sequence ID" value="NLT79446.1"/>
    <property type="molecule type" value="Genomic_DNA"/>
</dbReference>
<gene>
    <name evidence="7" type="ORF">GXW98_04055</name>
</gene>
<reference evidence="7" key="1">
    <citation type="journal article" date="2020" name="Biotechnol. Biofuels">
        <title>New insights from the biogas microbiome by comprehensive genome-resolved metagenomics of nearly 1600 species originating from multiple anaerobic digesters.</title>
        <authorList>
            <person name="Campanaro S."/>
            <person name="Treu L."/>
            <person name="Rodriguez-R L.M."/>
            <person name="Kovalovszki A."/>
            <person name="Ziels R.M."/>
            <person name="Maus I."/>
            <person name="Zhu X."/>
            <person name="Kougias P.G."/>
            <person name="Basile A."/>
            <person name="Luo G."/>
            <person name="Schluter A."/>
            <person name="Konstantinidis K.T."/>
            <person name="Angelidaki I."/>
        </authorList>
    </citation>
    <scope>NUCLEOTIDE SEQUENCE</scope>
    <source>
        <strain evidence="7">AS01afH2WH_6</strain>
    </source>
</reference>
<feature type="transmembrane region" description="Helical" evidence="6">
    <location>
        <begin position="380"/>
        <end position="401"/>
    </location>
</feature>
<evidence type="ECO:0000256" key="2">
    <source>
        <dbReference type="ARBA" id="ARBA00009012"/>
    </source>
</evidence>
<evidence type="ECO:0000256" key="1">
    <source>
        <dbReference type="ARBA" id="ARBA00004141"/>
    </source>
</evidence>
<evidence type="ECO:0000313" key="8">
    <source>
        <dbReference type="Proteomes" id="UP000767327"/>
    </source>
</evidence>
<keyword evidence="5 6" id="KW-0472">Membrane</keyword>
<evidence type="ECO:0000256" key="3">
    <source>
        <dbReference type="ARBA" id="ARBA00022692"/>
    </source>
</evidence>
<reference evidence="7" key="2">
    <citation type="submission" date="2020-01" db="EMBL/GenBank/DDBJ databases">
        <authorList>
            <person name="Campanaro S."/>
        </authorList>
    </citation>
    <scope>NUCLEOTIDE SEQUENCE</scope>
    <source>
        <strain evidence="7">AS01afH2WH_6</strain>
    </source>
</reference>
<feature type="transmembrane region" description="Helical" evidence="6">
    <location>
        <begin position="264"/>
        <end position="289"/>
    </location>
</feature>
<dbReference type="PANTHER" id="PTHR13353:SF5">
    <property type="entry name" value="TRANSMEMBRANE PROTEIN 19"/>
    <property type="match status" value="1"/>
</dbReference>
<comment type="similarity">
    <text evidence="2">Belongs to the TMEM19 family.</text>
</comment>
<keyword evidence="4 6" id="KW-1133">Transmembrane helix</keyword>
<sequence>MSNILSLIVSVSYILLVLGCSALIARHQGNRSEFSRKFVHIMVGNWVFITPWFTSLWAVALVPAAFVIINALSIRFAFFTSMAREHEDYETVYYALSMLLLSSAAFALGWRELSFIGLLTMAYGDGFAALVGKRWGKHHPFSFAPDKTLEGSITVAASAFIVTLACVMVFPELRAQYEPWLTMGVIPALVAVLAAFVELTAGHGCDNLSLPISTGIGASLLLRYSSVGLYVYLLLALSILLIAYGRKAITEDGIVAAILTAATLYTFANVWIGISLLLFFVAGSVVSAISNDAKRAGERRQISGSARNWKQVICNSLPASAAMWIAQFSTEKNVALLICFCVFAAACADTFSSEIGMLGGGRVLSLTTLRPTPHGTSGGVSLLGLAAGLLGSALLAVPSIVQFGFKGFVFVCLLGMCGTLIDSILGSSIQQRFKDRKGQLMDVPAYARQQVSAGIAHIGNSAVNLLSLCAVCILAYAASGVIIP</sequence>
<dbReference type="InterPro" id="IPR002794">
    <property type="entry name" value="DUF92_TMEM19"/>
</dbReference>
<comment type="caution">
    <text evidence="7">The sequence shown here is derived from an EMBL/GenBank/DDBJ whole genome shotgun (WGS) entry which is preliminary data.</text>
</comment>
<comment type="subcellular location">
    <subcellularLocation>
        <location evidence="1">Membrane</location>
        <topology evidence="1">Multi-pass membrane protein</topology>
    </subcellularLocation>
</comment>
<feature type="transmembrane region" description="Helical" evidence="6">
    <location>
        <begin position="462"/>
        <end position="483"/>
    </location>
</feature>
<feature type="transmembrane region" description="Helical" evidence="6">
    <location>
        <begin position="6"/>
        <end position="25"/>
    </location>
</feature>
<organism evidence="7 8">
    <name type="scientific">Bifidobacterium crudilactis</name>
    <dbReference type="NCBI Taxonomy" id="327277"/>
    <lineage>
        <taxon>Bacteria</taxon>
        <taxon>Bacillati</taxon>
        <taxon>Actinomycetota</taxon>
        <taxon>Actinomycetes</taxon>
        <taxon>Bifidobacteriales</taxon>
        <taxon>Bifidobacteriaceae</taxon>
        <taxon>Bifidobacterium</taxon>
    </lineage>
</organism>
<feature type="transmembrane region" description="Helical" evidence="6">
    <location>
        <begin position="153"/>
        <end position="173"/>
    </location>
</feature>
<feature type="transmembrane region" description="Helical" evidence="6">
    <location>
        <begin position="91"/>
        <end position="109"/>
    </location>
</feature>
<evidence type="ECO:0000313" key="7">
    <source>
        <dbReference type="EMBL" id="NLT79446.1"/>
    </source>
</evidence>
<evidence type="ECO:0000256" key="4">
    <source>
        <dbReference type="ARBA" id="ARBA00022989"/>
    </source>
</evidence>
<feature type="transmembrane region" description="Helical" evidence="6">
    <location>
        <begin position="179"/>
        <end position="199"/>
    </location>
</feature>
<evidence type="ECO:0000256" key="5">
    <source>
        <dbReference type="ARBA" id="ARBA00023136"/>
    </source>
</evidence>
<feature type="transmembrane region" description="Helical" evidence="6">
    <location>
        <begin position="334"/>
        <end position="359"/>
    </location>
</feature>
<accession>A0A971ICN1</accession>
<keyword evidence="3 6" id="KW-0812">Transmembrane</keyword>
<evidence type="ECO:0000256" key="6">
    <source>
        <dbReference type="SAM" id="Phobius"/>
    </source>
</evidence>
<feature type="transmembrane region" description="Helical" evidence="6">
    <location>
        <begin position="407"/>
        <end position="429"/>
    </location>
</feature>
<name>A0A971ICN1_9BIFI</name>
<dbReference type="Pfam" id="PF01940">
    <property type="entry name" value="DUF92"/>
    <property type="match status" value="1"/>
</dbReference>
<feature type="transmembrane region" description="Helical" evidence="6">
    <location>
        <begin position="220"/>
        <end position="244"/>
    </location>
</feature>
<dbReference type="GO" id="GO:0016020">
    <property type="term" value="C:membrane"/>
    <property type="evidence" value="ECO:0007669"/>
    <property type="project" value="UniProtKB-SubCell"/>
</dbReference>
<dbReference type="Proteomes" id="UP000767327">
    <property type="component" value="Unassembled WGS sequence"/>
</dbReference>
<feature type="transmembrane region" description="Helical" evidence="6">
    <location>
        <begin position="115"/>
        <end position="132"/>
    </location>
</feature>
<dbReference type="AlphaFoldDB" id="A0A971ICN1"/>
<dbReference type="RefSeq" id="WP_273173267.1">
    <property type="nucleotide sequence ID" value="NZ_JAAXZR010000017.1"/>
</dbReference>
<dbReference type="Pfam" id="PF01148">
    <property type="entry name" value="CTP_transf_1"/>
    <property type="match status" value="1"/>
</dbReference>
<proteinExistence type="inferred from homology"/>
<protein>
    <submittedName>
        <fullName evidence="7">DUF92 domain-containing protein</fullName>
    </submittedName>
</protein>
<dbReference type="PANTHER" id="PTHR13353">
    <property type="entry name" value="TRANSMEMBRANE PROTEIN 19"/>
    <property type="match status" value="1"/>
</dbReference>